<dbReference type="EMBL" id="MWPH01000004">
    <property type="protein sequence ID" value="OVE83069.1"/>
    <property type="molecule type" value="Genomic_DNA"/>
</dbReference>
<dbReference type="Proteomes" id="UP000196084">
    <property type="component" value="Unassembled WGS sequence"/>
</dbReference>
<dbReference type="AlphaFoldDB" id="A0A202E4B4"/>
<dbReference type="RefSeq" id="WP_054861857.1">
    <property type="nucleotide sequence ID" value="NZ_MWPH01000004.1"/>
</dbReference>
<feature type="region of interest" description="Disordered" evidence="1">
    <location>
        <begin position="133"/>
        <end position="152"/>
    </location>
</feature>
<keyword evidence="3" id="KW-1185">Reference proteome</keyword>
<accession>A0A202E4B4</accession>
<name>A0A202E4B4_9EURY</name>
<feature type="region of interest" description="Disordered" evidence="1">
    <location>
        <begin position="23"/>
        <end position="56"/>
    </location>
</feature>
<protein>
    <submittedName>
        <fullName evidence="2">Uncharacterized protein</fullName>
    </submittedName>
</protein>
<proteinExistence type="predicted"/>
<comment type="caution">
    <text evidence="2">The sequence shown here is derived from an EMBL/GenBank/DDBJ whole genome shotgun (WGS) entry which is preliminary data.</text>
</comment>
<organism evidence="2 3">
    <name type="scientific">Natronolimnobius baerhuensis</name>
    <dbReference type="NCBI Taxonomy" id="253108"/>
    <lineage>
        <taxon>Archaea</taxon>
        <taxon>Methanobacteriati</taxon>
        <taxon>Methanobacteriota</taxon>
        <taxon>Stenosarchaea group</taxon>
        <taxon>Halobacteria</taxon>
        <taxon>Halobacteriales</taxon>
        <taxon>Natrialbaceae</taxon>
        <taxon>Natronolimnobius</taxon>
    </lineage>
</organism>
<evidence type="ECO:0000313" key="2">
    <source>
        <dbReference type="EMBL" id="OVE83069.1"/>
    </source>
</evidence>
<evidence type="ECO:0000313" key="3">
    <source>
        <dbReference type="Proteomes" id="UP000196084"/>
    </source>
</evidence>
<feature type="compositionally biased region" description="Basic and acidic residues" evidence="1">
    <location>
        <begin position="143"/>
        <end position="152"/>
    </location>
</feature>
<feature type="compositionally biased region" description="Acidic residues" evidence="1">
    <location>
        <begin position="39"/>
        <end position="50"/>
    </location>
</feature>
<gene>
    <name evidence="2" type="ORF">B2G88_16770</name>
</gene>
<sequence length="175" mass="19519">MKRRQIISSIGILATFVSTGCLDSESDEAENGDVGTQDGESEPKEEEEETTGAVRNRLFTLRGKLVEERSIPSRYDVISGETDTIKNEGLYPEFLENVEEYAEEAELGSYINVRSVTENSDEGKETLTATAEVHQAGTPPAPHHNDHPGRREKTFHMEHDGAFLMVFIQYPADDE</sequence>
<evidence type="ECO:0000256" key="1">
    <source>
        <dbReference type="SAM" id="MobiDB-lite"/>
    </source>
</evidence>
<reference evidence="2 3" key="1">
    <citation type="submission" date="2017-02" db="EMBL/GenBank/DDBJ databases">
        <title>Natronthermophilus aegyptiacus gen. nov.,sp. nov., an aerobic, extremely halophilic alkalithermophilic archaeon isolated from the athalassohaline Wadi An Natrun, Egypt.</title>
        <authorList>
            <person name="Zhao B."/>
        </authorList>
    </citation>
    <scope>NUCLEOTIDE SEQUENCE [LARGE SCALE GENOMIC DNA]</scope>
    <source>
        <strain evidence="2 3">CGMCC 1.3597</strain>
    </source>
</reference>
<dbReference type="PROSITE" id="PS51257">
    <property type="entry name" value="PROKAR_LIPOPROTEIN"/>
    <property type="match status" value="1"/>
</dbReference>